<feature type="signal peptide" evidence="2">
    <location>
        <begin position="1"/>
        <end position="23"/>
    </location>
</feature>
<protein>
    <submittedName>
        <fullName evidence="3">Transglycosylase SLT domain protein</fullName>
    </submittedName>
</protein>
<evidence type="ECO:0000313" key="3">
    <source>
        <dbReference type="EMBL" id="EEZ76168.1"/>
    </source>
</evidence>
<feature type="chain" id="PRO_5003017707" evidence="2">
    <location>
        <begin position="24"/>
        <end position="52"/>
    </location>
</feature>
<sequence>MKHSLPLLAALVLAACSSTNTLPAGKTPADNIETADLSASVPTRPVEPEGKT</sequence>
<evidence type="ECO:0000313" key="4">
    <source>
        <dbReference type="Proteomes" id="UP000003843"/>
    </source>
</evidence>
<dbReference type="AlphaFoldDB" id="D0W8N7"/>
<proteinExistence type="predicted"/>
<dbReference type="EMBL" id="ACEQ02000008">
    <property type="protein sequence ID" value="EEZ76168.1"/>
    <property type="molecule type" value="Genomic_DNA"/>
</dbReference>
<organism evidence="3 4">
    <name type="scientific">Neisseria lactamica ATCC 23970</name>
    <dbReference type="NCBI Taxonomy" id="546265"/>
    <lineage>
        <taxon>Bacteria</taxon>
        <taxon>Pseudomonadati</taxon>
        <taxon>Pseudomonadota</taxon>
        <taxon>Betaproteobacteria</taxon>
        <taxon>Neisseriales</taxon>
        <taxon>Neisseriaceae</taxon>
        <taxon>Neisseria</taxon>
    </lineage>
</organism>
<keyword evidence="2" id="KW-0732">Signal</keyword>
<reference evidence="3 4" key="1">
    <citation type="submission" date="2009-10" db="EMBL/GenBank/DDBJ databases">
        <authorList>
            <person name="Weinstock G."/>
            <person name="Sodergren E."/>
            <person name="Clifton S."/>
            <person name="Fulton L."/>
            <person name="Fulton B."/>
            <person name="Courtney L."/>
            <person name="Fronick C."/>
            <person name="Harrison M."/>
            <person name="Strong C."/>
            <person name="Farmer C."/>
            <person name="Delahaunty K."/>
            <person name="Markovic C."/>
            <person name="Hall O."/>
            <person name="Minx P."/>
            <person name="Tomlinson C."/>
            <person name="Mitreva M."/>
            <person name="Nelson J."/>
            <person name="Hou S."/>
            <person name="Wollam A."/>
            <person name="Pepin K.H."/>
            <person name="Johnson M."/>
            <person name="Bhonagiri V."/>
            <person name="Nash W.E."/>
            <person name="Warren W."/>
            <person name="Chinwalla A."/>
            <person name="Mardis E.R."/>
            <person name="Wilson R.K."/>
        </authorList>
    </citation>
    <scope>NUCLEOTIDE SEQUENCE [LARGE SCALE GENOMIC DNA]</scope>
    <source>
        <strain evidence="3 4">ATCC 23970</strain>
    </source>
</reference>
<feature type="region of interest" description="Disordered" evidence="1">
    <location>
        <begin position="20"/>
        <end position="52"/>
    </location>
</feature>
<evidence type="ECO:0000256" key="2">
    <source>
        <dbReference type="SAM" id="SignalP"/>
    </source>
</evidence>
<evidence type="ECO:0000256" key="1">
    <source>
        <dbReference type="SAM" id="MobiDB-lite"/>
    </source>
</evidence>
<dbReference type="PROSITE" id="PS51257">
    <property type="entry name" value="PROKAR_LIPOPROTEIN"/>
    <property type="match status" value="1"/>
</dbReference>
<comment type="caution">
    <text evidence="3">The sequence shown here is derived from an EMBL/GenBank/DDBJ whole genome shotgun (WGS) entry which is preliminary data.</text>
</comment>
<gene>
    <name evidence="3" type="ORF">NEILACOT_03891</name>
</gene>
<feature type="non-terminal residue" evidence="3">
    <location>
        <position position="52"/>
    </location>
</feature>
<name>D0W8N7_NEILA</name>
<dbReference type="Proteomes" id="UP000003843">
    <property type="component" value="Unassembled WGS sequence"/>
</dbReference>
<accession>D0W8N7</accession>